<accession>A0A221K1G9</accession>
<dbReference type="AlphaFoldDB" id="A0A221K1G9"/>
<name>A0A221K1G9_9RHOB</name>
<dbReference type="SUPFAM" id="SSF55729">
    <property type="entry name" value="Acyl-CoA N-acyltransferases (Nat)"/>
    <property type="match status" value="1"/>
</dbReference>
<dbReference type="PROSITE" id="PS51186">
    <property type="entry name" value="GNAT"/>
    <property type="match status" value="1"/>
</dbReference>
<dbReference type="RefSeq" id="WP_089420675.1">
    <property type="nucleotide sequence ID" value="NZ_CP022415.1"/>
</dbReference>
<feature type="domain" description="N-acetyltransferase" evidence="2">
    <location>
        <begin position="4"/>
        <end position="153"/>
    </location>
</feature>
<evidence type="ECO:0000259" key="2">
    <source>
        <dbReference type="PROSITE" id="PS51186"/>
    </source>
</evidence>
<dbReference type="CDD" id="cd04301">
    <property type="entry name" value="NAT_SF"/>
    <property type="match status" value="1"/>
</dbReference>
<dbReference type="Proteomes" id="UP000199754">
    <property type="component" value="Chromosome"/>
</dbReference>
<dbReference type="PANTHER" id="PTHR13947">
    <property type="entry name" value="GNAT FAMILY N-ACETYLTRANSFERASE"/>
    <property type="match status" value="1"/>
</dbReference>
<dbReference type="OrthoDB" id="273614at2"/>
<evidence type="ECO:0000256" key="1">
    <source>
        <dbReference type="ARBA" id="ARBA00022679"/>
    </source>
</evidence>
<evidence type="ECO:0000313" key="3">
    <source>
        <dbReference type="EMBL" id="ASM72819.1"/>
    </source>
</evidence>
<protein>
    <submittedName>
        <fullName evidence="3">TDP-fucosamine acetyltransferase</fullName>
    </submittedName>
</protein>
<proteinExistence type="predicted"/>
<dbReference type="GO" id="GO:0008080">
    <property type="term" value="F:N-acetyltransferase activity"/>
    <property type="evidence" value="ECO:0007669"/>
    <property type="project" value="InterPro"/>
</dbReference>
<sequence>MTEFQIRSYTPRDAAWVQAAHARHYWSVDGFDDTFGALVESILRDFDADHDPAREAGWIAVDDAANPVACIFCVAVDTQTAKLRMFLVTEAVRGCGLGFRLLQTCIGFAQAKGYKGMRLWTHESHVAACALYRRNGWRLVHSKPVHSFGQDLVEQEWEIHF</sequence>
<dbReference type="InterPro" id="IPR050769">
    <property type="entry name" value="NAT_camello-type"/>
</dbReference>
<dbReference type="EMBL" id="CP022415">
    <property type="protein sequence ID" value="ASM72819.1"/>
    <property type="molecule type" value="Genomic_DNA"/>
</dbReference>
<dbReference type="InterPro" id="IPR016181">
    <property type="entry name" value="Acyl_CoA_acyltransferase"/>
</dbReference>
<dbReference type="PANTHER" id="PTHR13947:SF37">
    <property type="entry name" value="LD18367P"/>
    <property type="match status" value="1"/>
</dbReference>
<keyword evidence="1 3" id="KW-0808">Transferase</keyword>
<evidence type="ECO:0000313" key="4">
    <source>
        <dbReference type="Proteomes" id="UP000199754"/>
    </source>
</evidence>
<dbReference type="STRING" id="1402135.SAMN05444149_101150"/>
<dbReference type="Gene3D" id="3.40.630.30">
    <property type="match status" value="1"/>
</dbReference>
<dbReference type="Pfam" id="PF00583">
    <property type="entry name" value="Acetyltransf_1"/>
    <property type="match status" value="1"/>
</dbReference>
<dbReference type="InterPro" id="IPR000182">
    <property type="entry name" value="GNAT_dom"/>
</dbReference>
<reference evidence="3 4" key="1">
    <citation type="submission" date="2017-07" db="EMBL/GenBank/DDBJ databases">
        <title>Genome Sequence of Sulfitobacter pseudonitzschiae Strain SMR1 Isolated from a culture of the Diatom Skeletonema marinoi.</title>
        <authorList>
            <person name="Topel M."/>
            <person name="Pinder M.I.M."/>
            <person name="Johansson O.N."/>
            <person name="Kourtchenko O."/>
            <person name="Godhe A."/>
            <person name="Clarke A.K."/>
        </authorList>
    </citation>
    <scope>NUCLEOTIDE SEQUENCE [LARGE SCALE GENOMIC DNA]</scope>
    <source>
        <strain evidence="3 4">SMR1</strain>
    </source>
</reference>
<keyword evidence="4" id="KW-1185">Reference proteome</keyword>
<gene>
    <name evidence="3" type="ORF">SULPSESMR1_02015</name>
</gene>
<dbReference type="KEGG" id="spse:SULPSESMR1_02015"/>
<organism evidence="3 4">
    <name type="scientific">Pseudosulfitobacter pseudonitzschiae</name>
    <dbReference type="NCBI Taxonomy" id="1402135"/>
    <lineage>
        <taxon>Bacteria</taxon>
        <taxon>Pseudomonadati</taxon>
        <taxon>Pseudomonadota</taxon>
        <taxon>Alphaproteobacteria</taxon>
        <taxon>Rhodobacterales</taxon>
        <taxon>Roseobacteraceae</taxon>
        <taxon>Pseudosulfitobacter</taxon>
    </lineage>
</organism>